<comment type="caution">
    <text evidence="4">The sequence shown here is derived from an EMBL/GenBank/DDBJ whole genome shotgun (WGS) entry which is preliminary data.</text>
</comment>
<evidence type="ECO:0000259" key="3">
    <source>
        <dbReference type="Pfam" id="PF00755"/>
    </source>
</evidence>
<dbReference type="GO" id="GO:0004092">
    <property type="term" value="F:carnitine O-acetyltransferase activity"/>
    <property type="evidence" value="ECO:0007669"/>
    <property type="project" value="TreeGrafter"/>
</dbReference>
<evidence type="ECO:0000313" key="5">
    <source>
        <dbReference type="Proteomes" id="UP000693970"/>
    </source>
</evidence>
<evidence type="ECO:0000256" key="2">
    <source>
        <dbReference type="SAM" id="MobiDB-lite"/>
    </source>
</evidence>
<reference evidence="4" key="2">
    <citation type="submission" date="2021-04" db="EMBL/GenBank/DDBJ databases">
        <authorList>
            <person name="Podell S."/>
        </authorList>
    </citation>
    <scope>NUCLEOTIDE SEQUENCE</scope>
    <source>
        <strain evidence="4">Hildebrandi</strain>
    </source>
</reference>
<feature type="region of interest" description="Disordered" evidence="2">
    <location>
        <begin position="67"/>
        <end position="86"/>
    </location>
</feature>
<feature type="region of interest" description="Disordered" evidence="2">
    <location>
        <begin position="892"/>
        <end position="930"/>
    </location>
</feature>
<evidence type="ECO:0000313" key="4">
    <source>
        <dbReference type="EMBL" id="KAG7359056.1"/>
    </source>
</evidence>
<feature type="region of interest" description="Disordered" evidence="2">
    <location>
        <begin position="845"/>
        <end position="875"/>
    </location>
</feature>
<dbReference type="PANTHER" id="PTHR22589">
    <property type="entry name" value="CARNITINE O-ACYLTRANSFERASE"/>
    <property type="match status" value="1"/>
</dbReference>
<feature type="active site" description="Proton acceptor" evidence="1">
    <location>
        <position position="456"/>
    </location>
</feature>
<protein>
    <submittedName>
        <fullName evidence="4">Choline/carnitine o-acyltransferase</fullName>
    </submittedName>
</protein>
<dbReference type="Pfam" id="PF00755">
    <property type="entry name" value="Carn_acyltransf"/>
    <property type="match status" value="1"/>
</dbReference>
<dbReference type="PROSITE" id="PS00440">
    <property type="entry name" value="ACYLTRANSF_C_2"/>
    <property type="match status" value="1"/>
</dbReference>
<dbReference type="Proteomes" id="UP000693970">
    <property type="component" value="Unassembled WGS sequence"/>
</dbReference>
<dbReference type="PANTHER" id="PTHR22589:SF29">
    <property type="entry name" value="MITOCHONDRIAL CARNITINE O-ACETYLTRANSFERASE-RELATED"/>
    <property type="match status" value="1"/>
</dbReference>
<feature type="compositionally biased region" description="Acidic residues" evidence="2">
    <location>
        <begin position="861"/>
        <end position="873"/>
    </location>
</feature>
<feature type="compositionally biased region" description="Polar residues" evidence="2">
    <location>
        <begin position="1"/>
        <end position="13"/>
    </location>
</feature>
<dbReference type="EMBL" id="JAGRRH010000014">
    <property type="protein sequence ID" value="KAG7359056.1"/>
    <property type="molecule type" value="Genomic_DNA"/>
</dbReference>
<dbReference type="OrthoDB" id="240216at2759"/>
<dbReference type="InterPro" id="IPR039551">
    <property type="entry name" value="Cho/carn_acyl_trans"/>
</dbReference>
<gene>
    <name evidence="4" type="ORF">IV203_015645</name>
</gene>
<organism evidence="4 5">
    <name type="scientific">Nitzschia inconspicua</name>
    <dbReference type="NCBI Taxonomy" id="303405"/>
    <lineage>
        <taxon>Eukaryota</taxon>
        <taxon>Sar</taxon>
        <taxon>Stramenopiles</taxon>
        <taxon>Ochrophyta</taxon>
        <taxon>Bacillariophyta</taxon>
        <taxon>Bacillariophyceae</taxon>
        <taxon>Bacillariophycidae</taxon>
        <taxon>Bacillariales</taxon>
        <taxon>Bacillariaceae</taxon>
        <taxon>Nitzschia</taxon>
    </lineage>
</organism>
<dbReference type="InterPro" id="IPR000542">
    <property type="entry name" value="Carn_acyl_trans"/>
</dbReference>
<name>A0A9K3LE09_9STRA</name>
<dbReference type="AlphaFoldDB" id="A0A9K3LE09"/>
<evidence type="ECO:0000256" key="1">
    <source>
        <dbReference type="PIRSR" id="PIRSR600542-1"/>
    </source>
</evidence>
<feature type="region of interest" description="Disordered" evidence="2">
    <location>
        <begin position="1"/>
        <end position="24"/>
    </location>
</feature>
<sequence>MTATADATSSNGATPARMSMESMQQAIDTAHRTLDTQISALSDRDSLGKSADYRTASFSPVSPARALNSISNRQDDSVAVTSETDLDDDAKTSVTYCGQRNLPPLPIPSLEETLNKFLKSIEALQESDEQKETAKRVVLEFLNGDGPKLQKLLVEYDRDGRENGLIGSYVEEFWNDSYLAPDSSVVLNLNPYFLLESTPDPKLVGNQIRRAASLCFASCKLASQLQKETFKPDTFRGKPLCMDQFRALFGASRVPKRNSKDSIAVYDRTNHVAVMCCNQLYYFQALWPDGDVAVDEGDLCDILEAIHAHAHKFGKDEHEDHTLDEDDLRYLSSLSAVGVLTSLSRNEWATVREEMIVDSPVKNFESFTIVDSALFVLVLDDCTPPDKHAAAANMLHGSYELSQRKNQTNGSNTKTFQTRFLLPCEQYQSGSCTNRWYDKLQVIVTKDGNAGINFEHSAIDGHTALRFVSDIYADTIISFAQSITQLVQAHDGVIPSVITAKVKRAAVTLDSQGRTTLDVFPKKINFDLSESVRRKIHYAETALGDEIVASESYFLEFKDYGKRFITANKLSPDSYVQMSMMIAYYKLYGKMVCAYEPVLSKSFYHGRTEAMRPATMEAKHLCEVFCNPKSSPDEKSNALRNAVRVHSALVKECARGKGVDRHLFALKCIAEKNGVPVPDFFKSEAWKMLNHTILSTSNCGNPSLALFGFGPVVPNGLGIGYIIKDACLHYAICSKHRQTKRYAMTLEAVLKQMAKLLAPLSQTTVRNHHRSPSQSRMSLKQIPVNAISYDAYGDIWGESTPPRSPKVVEDMLLPSIPLFEGSTLSNHSTAPLFVEPLVGVAQEGRWSAEASKAPHGKDLSDSDTDDILDDEELEKGSTKDIRLDLKDIESPQVQRKFKRRGSNDKLPTRPSRRASAGNAPTRSRSRDIVGYAQRQSSFELAELSKKGDSIVFEKAIDP</sequence>
<reference evidence="4" key="1">
    <citation type="journal article" date="2021" name="Sci. Rep.">
        <title>Diploid genomic architecture of Nitzschia inconspicua, an elite biomass production diatom.</title>
        <authorList>
            <person name="Oliver A."/>
            <person name="Podell S."/>
            <person name="Pinowska A."/>
            <person name="Traller J.C."/>
            <person name="Smith S.R."/>
            <person name="McClure R."/>
            <person name="Beliaev A."/>
            <person name="Bohutskyi P."/>
            <person name="Hill E.A."/>
            <person name="Rabines A."/>
            <person name="Zheng H."/>
            <person name="Allen L.Z."/>
            <person name="Kuo A."/>
            <person name="Grigoriev I.V."/>
            <person name="Allen A.E."/>
            <person name="Hazlebeck D."/>
            <person name="Allen E.E."/>
        </authorList>
    </citation>
    <scope>NUCLEOTIDE SEQUENCE</scope>
    <source>
        <strain evidence="4">Hildebrandi</strain>
    </source>
</reference>
<keyword evidence="5" id="KW-1185">Reference proteome</keyword>
<accession>A0A9K3LE09</accession>
<feature type="domain" description="Choline/carnitine acyltransferase" evidence="3">
    <location>
        <begin position="105"/>
        <end position="747"/>
    </location>
</feature>
<dbReference type="GO" id="GO:0005739">
    <property type="term" value="C:mitochondrion"/>
    <property type="evidence" value="ECO:0007669"/>
    <property type="project" value="TreeGrafter"/>
</dbReference>
<dbReference type="GO" id="GO:0009437">
    <property type="term" value="P:carnitine metabolic process"/>
    <property type="evidence" value="ECO:0007669"/>
    <property type="project" value="TreeGrafter"/>
</dbReference>
<proteinExistence type="predicted"/>